<comment type="caution">
    <text evidence="1">The sequence shown here is derived from an EMBL/GenBank/DDBJ whole genome shotgun (WGS) entry which is preliminary data.</text>
</comment>
<protein>
    <submittedName>
        <fullName evidence="1">Uncharacterized protein</fullName>
    </submittedName>
</protein>
<gene>
    <name evidence="1" type="ORF">Ahy_A06g028285</name>
</gene>
<keyword evidence="2" id="KW-1185">Reference proteome</keyword>
<name>A0A445CQQ2_ARAHY</name>
<dbReference type="Proteomes" id="UP000289738">
    <property type="component" value="Chromosome A06"/>
</dbReference>
<dbReference type="AlphaFoldDB" id="A0A445CQQ2"/>
<sequence>MYCPTCTSRFSWMDPGLWRCIVLKGAWIEVAMATGNGSPLLKVPPLGGENGSFLSSGENIPSSSDIGSRQLRTVFWVHNKRNHLLN</sequence>
<evidence type="ECO:0000313" key="2">
    <source>
        <dbReference type="Proteomes" id="UP000289738"/>
    </source>
</evidence>
<proteinExistence type="predicted"/>
<accession>A0A445CQQ2</accession>
<dbReference type="EMBL" id="SDMP01000006">
    <property type="protein sequence ID" value="RYR53271.1"/>
    <property type="molecule type" value="Genomic_DNA"/>
</dbReference>
<organism evidence="1 2">
    <name type="scientific">Arachis hypogaea</name>
    <name type="common">Peanut</name>
    <dbReference type="NCBI Taxonomy" id="3818"/>
    <lineage>
        <taxon>Eukaryota</taxon>
        <taxon>Viridiplantae</taxon>
        <taxon>Streptophyta</taxon>
        <taxon>Embryophyta</taxon>
        <taxon>Tracheophyta</taxon>
        <taxon>Spermatophyta</taxon>
        <taxon>Magnoliopsida</taxon>
        <taxon>eudicotyledons</taxon>
        <taxon>Gunneridae</taxon>
        <taxon>Pentapetalae</taxon>
        <taxon>rosids</taxon>
        <taxon>fabids</taxon>
        <taxon>Fabales</taxon>
        <taxon>Fabaceae</taxon>
        <taxon>Papilionoideae</taxon>
        <taxon>50 kb inversion clade</taxon>
        <taxon>dalbergioids sensu lato</taxon>
        <taxon>Dalbergieae</taxon>
        <taxon>Pterocarpus clade</taxon>
        <taxon>Arachis</taxon>
    </lineage>
</organism>
<reference evidence="1 2" key="1">
    <citation type="submission" date="2019-01" db="EMBL/GenBank/DDBJ databases">
        <title>Sequencing of cultivated peanut Arachis hypogaea provides insights into genome evolution and oil improvement.</title>
        <authorList>
            <person name="Chen X."/>
        </authorList>
    </citation>
    <scope>NUCLEOTIDE SEQUENCE [LARGE SCALE GENOMIC DNA]</scope>
    <source>
        <strain evidence="2">cv. Fuhuasheng</strain>
        <tissue evidence="1">Leaves</tissue>
    </source>
</reference>
<evidence type="ECO:0000313" key="1">
    <source>
        <dbReference type="EMBL" id="RYR53271.1"/>
    </source>
</evidence>